<dbReference type="AlphaFoldDB" id="A0AA38HH55"/>
<dbReference type="FunFam" id="3.40.50.720:FF:000084">
    <property type="entry name" value="Short-chain dehydrogenase reductase"/>
    <property type="match status" value="1"/>
</dbReference>
<dbReference type="GO" id="GO:0016491">
    <property type="term" value="F:oxidoreductase activity"/>
    <property type="evidence" value="ECO:0007669"/>
    <property type="project" value="UniProtKB-KW"/>
</dbReference>
<dbReference type="Gene3D" id="3.40.50.720">
    <property type="entry name" value="NAD(P)-binding Rossmann-like Domain"/>
    <property type="match status" value="1"/>
</dbReference>
<sequence>MQSYTTQSLFSVKGKTVIVTGGGSGVGKGMATAFAVNGAKVIICGRRMDTLQTTADELNAAAKESGNGGTVVFIQADVATKQGVIDFYNKASEHMDQLDVLINNAGYSSGWKDNSSLADAETLETKLWSIDDSDWANMTAIHVAGPYYLAIRAIPFFKKSQDPVVINITSLAAIFLNRAVCEYSYAQSKAAEAHLTRLMAAALGPLGIRVNSICPGLFPSQLTTDANGEFWAPMQDAIKNIPKGRAGKWEELAGPALMLASPAGAYLNGSEIVCDGGWVLNSSARDV</sequence>
<gene>
    <name evidence="4" type="ORF">MKK02DRAFT_35820</name>
</gene>
<evidence type="ECO:0000313" key="4">
    <source>
        <dbReference type="EMBL" id="KAI9638934.1"/>
    </source>
</evidence>
<comment type="caution">
    <text evidence="4">The sequence shown here is derived from an EMBL/GenBank/DDBJ whole genome shotgun (WGS) entry which is preliminary data.</text>
</comment>
<dbReference type="SUPFAM" id="SSF51735">
    <property type="entry name" value="NAD(P)-binding Rossmann-fold domains"/>
    <property type="match status" value="1"/>
</dbReference>
<dbReference type="Pfam" id="PF13561">
    <property type="entry name" value="adh_short_C2"/>
    <property type="match status" value="1"/>
</dbReference>
<dbReference type="InterPro" id="IPR002347">
    <property type="entry name" value="SDR_fam"/>
</dbReference>
<keyword evidence="5" id="KW-1185">Reference proteome</keyword>
<comment type="similarity">
    <text evidence="1">Belongs to the short-chain dehydrogenases/reductases (SDR) family.</text>
</comment>
<dbReference type="PANTHER" id="PTHR43618">
    <property type="entry name" value="7-ALPHA-HYDROXYSTEROID DEHYDROGENASE"/>
    <property type="match status" value="1"/>
</dbReference>
<evidence type="ECO:0000256" key="1">
    <source>
        <dbReference type="ARBA" id="ARBA00006484"/>
    </source>
</evidence>
<name>A0AA38HH55_9TREE</name>
<dbReference type="RefSeq" id="XP_052948711.1">
    <property type="nucleotide sequence ID" value="XM_053089274.1"/>
</dbReference>
<proteinExistence type="inferred from homology"/>
<keyword evidence="2" id="KW-0521">NADP</keyword>
<evidence type="ECO:0008006" key="6">
    <source>
        <dbReference type="Google" id="ProtNLM"/>
    </source>
</evidence>
<dbReference type="PRINTS" id="PR00080">
    <property type="entry name" value="SDRFAMILY"/>
</dbReference>
<dbReference type="InterPro" id="IPR036291">
    <property type="entry name" value="NAD(P)-bd_dom_sf"/>
</dbReference>
<dbReference type="EMBL" id="JAKWFO010000002">
    <property type="protein sequence ID" value="KAI9638934.1"/>
    <property type="molecule type" value="Genomic_DNA"/>
</dbReference>
<organism evidence="4 5">
    <name type="scientific">Dioszegia hungarica</name>
    <dbReference type="NCBI Taxonomy" id="4972"/>
    <lineage>
        <taxon>Eukaryota</taxon>
        <taxon>Fungi</taxon>
        <taxon>Dikarya</taxon>
        <taxon>Basidiomycota</taxon>
        <taxon>Agaricomycotina</taxon>
        <taxon>Tremellomycetes</taxon>
        <taxon>Tremellales</taxon>
        <taxon>Bulleribasidiaceae</taxon>
        <taxon>Dioszegia</taxon>
    </lineage>
</organism>
<evidence type="ECO:0000256" key="3">
    <source>
        <dbReference type="ARBA" id="ARBA00023002"/>
    </source>
</evidence>
<dbReference type="PRINTS" id="PR00081">
    <property type="entry name" value="GDHRDH"/>
</dbReference>
<protein>
    <recommendedName>
        <fullName evidence="6">NAD(P)-binding protein</fullName>
    </recommendedName>
</protein>
<reference evidence="4" key="1">
    <citation type="journal article" date="2022" name="G3 (Bethesda)">
        <title>High quality genome of the basidiomycete yeast Dioszegia hungarica PDD-24b-2 isolated from cloud water.</title>
        <authorList>
            <person name="Jarrige D."/>
            <person name="Haridas S."/>
            <person name="Bleykasten-Grosshans C."/>
            <person name="Joly M."/>
            <person name="Nadalig T."/>
            <person name="Sancelme M."/>
            <person name="Vuilleumier S."/>
            <person name="Grigoriev I.V."/>
            <person name="Amato P."/>
            <person name="Bringel F."/>
        </authorList>
    </citation>
    <scope>NUCLEOTIDE SEQUENCE</scope>
    <source>
        <strain evidence="4">PDD-24b-2</strain>
    </source>
</reference>
<dbReference type="GeneID" id="77728479"/>
<evidence type="ECO:0000313" key="5">
    <source>
        <dbReference type="Proteomes" id="UP001164286"/>
    </source>
</evidence>
<accession>A0AA38HH55</accession>
<dbReference type="InterPro" id="IPR052178">
    <property type="entry name" value="Sec_Metab_Biosynth_SDR"/>
</dbReference>
<keyword evidence="3" id="KW-0560">Oxidoreductase</keyword>
<evidence type="ECO:0000256" key="2">
    <source>
        <dbReference type="ARBA" id="ARBA00022857"/>
    </source>
</evidence>
<dbReference type="Proteomes" id="UP001164286">
    <property type="component" value="Unassembled WGS sequence"/>
</dbReference>
<dbReference type="PANTHER" id="PTHR43618:SF4">
    <property type="entry name" value="SHORT CHAIN DEHYDROGENASE_REDUCTASE FAMILY (AFU_ORTHOLOGUE AFUA_7G04540)"/>
    <property type="match status" value="1"/>
</dbReference>